<keyword evidence="3" id="KW-1185">Reference proteome</keyword>
<dbReference type="eggNOG" id="ENOG5032U5Z">
    <property type="taxonomic scope" value="Bacteria"/>
</dbReference>
<name>H5XVH0_9FIRM</name>
<dbReference type="EMBL" id="CM001441">
    <property type="protein sequence ID" value="EHQ89906.1"/>
    <property type="molecule type" value="Genomic_DNA"/>
</dbReference>
<evidence type="ECO:0000313" key="2">
    <source>
        <dbReference type="EMBL" id="EHQ89906.1"/>
    </source>
</evidence>
<evidence type="ECO:0000313" key="3">
    <source>
        <dbReference type="Proteomes" id="UP000005104"/>
    </source>
</evidence>
<organism evidence="2 3">
    <name type="scientific">Desulfosporosinus youngiae DSM 17734</name>
    <dbReference type="NCBI Taxonomy" id="768710"/>
    <lineage>
        <taxon>Bacteria</taxon>
        <taxon>Bacillati</taxon>
        <taxon>Bacillota</taxon>
        <taxon>Clostridia</taxon>
        <taxon>Eubacteriales</taxon>
        <taxon>Desulfitobacteriaceae</taxon>
        <taxon>Desulfosporosinus</taxon>
    </lineage>
</organism>
<accession>H5XVH0</accession>
<dbReference type="AlphaFoldDB" id="H5XVH0"/>
<sequence length="213" mass="23930">MGRGEIEMESSYRIVYDKLWQDLKKRDPEEITAVRAVSYSSNTCQFVVMFFNEEYIVDSAKETIRRKTDGYIPDVMATIIILNYLAYAQPLPESVPSWVSIKEIPGGMIFYSAFHKTAVSVLIETFGHQTGRLMRVAPSLGGQAGPFGHESVVFRAFPEIPLCVIVWQGDEEVKANATILYDPSIELMLRSAISIDLGVYLAGQLKRLNTAHE</sequence>
<protein>
    <recommendedName>
        <fullName evidence="1">DUF3786 domain-containing protein</fullName>
    </recommendedName>
</protein>
<dbReference type="STRING" id="768710.DesyoDRAFT_2858"/>
<gene>
    <name evidence="2" type="ORF">DesyoDRAFT_2858</name>
</gene>
<feature type="domain" description="DUF3786" evidence="1">
    <location>
        <begin position="27"/>
        <end position="202"/>
    </location>
</feature>
<dbReference type="InterPro" id="IPR024264">
    <property type="entry name" value="DUF3786"/>
</dbReference>
<proteinExistence type="predicted"/>
<evidence type="ECO:0000259" key="1">
    <source>
        <dbReference type="Pfam" id="PF12654"/>
    </source>
</evidence>
<dbReference type="Pfam" id="PF12654">
    <property type="entry name" value="DUF3786"/>
    <property type="match status" value="1"/>
</dbReference>
<dbReference type="Proteomes" id="UP000005104">
    <property type="component" value="Chromosome"/>
</dbReference>
<dbReference type="HOGENOM" id="CLU_106581_0_1_9"/>
<dbReference type="RefSeq" id="WP_007784059.1">
    <property type="nucleotide sequence ID" value="NZ_CM001441.1"/>
</dbReference>
<reference evidence="2 3" key="1">
    <citation type="submission" date="2011-11" db="EMBL/GenBank/DDBJ databases">
        <title>The Noncontiguous Finished genome of Desulfosporosinus youngiae DSM 17734.</title>
        <authorList>
            <consortium name="US DOE Joint Genome Institute (JGI-PGF)"/>
            <person name="Lucas S."/>
            <person name="Han J."/>
            <person name="Lapidus A."/>
            <person name="Cheng J.-F."/>
            <person name="Goodwin L."/>
            <person name="Pitluck S."/>
            <person name="Peters L."/>
            <person name="Ovchinnikova G."/>
            <person name="Lu M."/>
            <person name="Land M.L."/>
            <person name="Hauser L."/>
            <person name="Pester M."/>
            <person name="Spring S."/>
            <person name="Ollivier B."/>
            <person name="Rattei T."/>
            <person name="Klenk H.-P."/>
            <person name="Wagner M."/>
            <person name="Loy A."/>
            <person name="Woyke T.J."/>
        </authorList>
    </citation>
    <scope>NUCLEOTIDE SEQUENCE [LARGE SCALE GENOMIC DNA]</scope>
    <source>
        <strain evidence="2 3">DSM 17734</strain>
    </source>
</reference>